<dbReference type="EMBL" id="CM008052">
    <property type="protein sequence ID" value="PAN39605.1"/>
    <property type="molecule type" value="Genomic_DNA"/>
</dbReference>
<dbReference type="Proteomes" id="UP000243499">
    <property type="component" value="Chromosome 7"/>
</dbReference>
<reference evidence="1" key="1">
    <citation type="submission" date="2018-04" db="EMBL/GenBank/DDBJ databases">
        <title>WGS assembly of Panicum hallii.</title>
        <authorList>
            <person name="Lovell J."/>
            <person name="Jenkins J."/>
            <person name="Lowry D."/>
            <person name="Mamidi S."/>
            <person name="Sreedasyam A."/>
            <person name="Weng X."/>
            <person name="Barry K."/>
            <person name="Bonette J."/>
            <person name="Campitelli B."/>
            <person name="Daum C."/>
            <person name="Gordon S."/>
            <person name="Gould B."/>
            <person name="Lipzen A."/>
            <person name="Macqueen A."/>
            <person name="Palacio-Mejia J."/>
            <person name="Plott C."/>
            <person name="Shakirov E."/>
            <person name="Shu S."/>
            <person name="Yoshinaga Y."/>
            <person name="Zane M."/>
            <person name="Rokhsar D."/>
            <person name="Grimwood J."/>
            <person name="Schmutz J."/>
            <person name="Juenger T."/>
        </authorList>
    </citation>
    <scope>NUCLEOTIDE SEQUENCE [LARGE SCALE GENOMIC DNA]</scope>
    <source>
        <strain evidence="1">FIL2</strain>
    </source>
</reference>
<dbReference type="Gramene" id="PAN39605">
    <property type="protein sequence ID" value="PAN39605"/>
    <property type="gene ID" value="PAHAL_7G255100"/>
</dbReference>
<dbReference type="AlphaFoldDB" id="A0A2S3I9J2"/>
<organism evidence="1">
    <name type="scientific">Panicum hallii</name>
    <dbReference type="NCBI Taxonomy" id="206008"/>
    <lineage>
        <taxon>Eukaryota</taxon>
        <taxon>Viridiplantae</taxon>
        <taxon>Streptophyta</taxon>
        <taxon>Embryophyta</taxon>
        <taxon>Tracheophyta</taxon>
        <taxon>Spermatophyta</taxon>
        <taxon>Magnoliopsida</taxon>
        <taxon>Liliopsida</taxon>
        <taxon>Poales</taxon>
        <taxon>Poaceae</taxon>
        <taxon>PACMAD clade</taxon>
        <taxon>Panicoideae</taxon>
        <taxon>Panicodae</taxon>
        <taxon>Paniceae</taxon>
        <taxon>Panicinae</taxon>
        <taxon>Panicum</taxon>
        <taxon>Panicum sect. Panicum</taxon>
    </lineage>
</organism>
<gene>
    <name evidence="1" type="ORF">PAHAL_7G255100</name>
</gene>
<protein>
    <submittedName>
        <fullName evidence="1">Uncharacterized protein</fullName>
    </submittedName>
</protein>
<evidence type="ECO:0000313" key="1">
    <source>
        <dbReference type="EMBL" id="PAN39605.1"/>
    </source>
</evidence>
<accession>A0A2S3I9J2</accession>
<name>A0A2S3I9J2_9POAL</name>
<proteinExistence type="predicted"/>
<sequence>MPWSLQNVSIPCQQMGPWRLRLVLLVLKDGGRKHEFDGGLLWPDLYEILGWPISKTPTTFHPFGERTLV</sequence>